<dbReference type="Pfam" id="PF20090">
    <property type="entry name" value="DUF6482"/>
    <property type="match status" value="1"/>
</dbReference>
<keyword evidence="2" id="KW-1185">Reference proteome</keyword>
<accession>A4ABS5</accession>
<dbReference type="AlphaFoldDB" id="A4ABS5"/>
<evidence type="ECO:0000313" key="1">
    <source>
        <dbReference type="EMBL" id="EAQ96588.1"/>
    </source>
</evidence>
<name>A4ABS5_9GAMM</name>
<organism evidence="1 2">
    <name type="scientific">Congregibacter litoralis KT71</name>
    <dbReference type="NCBI Taxonomy" id="314285"/>
    <lineage>
        <taxon>Bacteria</taxon>
        <taxon>Pseudomonadati</taxon>
        <taxon>Pseudomonadota</taxon>
        <taxon>Gammaproteobacteria</taxon>
        <taxon>Cellvibrionales</taxon>
        <taxon>Halieaceae</taxon>
        <taxon>Congregibacter</taxon>
    </lineage>
</organism>
<gene>
    <name evidence="1" type="ORF">KT71_06172</name>
</gene>
<comment type="caution">
    <text evidence="1">The sequence shown here is derived from an EMBL/GenBank/DDBJ whole genome shotgun (WGS) entry which is preliminary data.</text>
</comment>
<dbReference type="InterPro" id="IPR045508">
    <property type="entry name" value="DUF6482"/>
</dbReference>
<reference evidence="1 2" key="1">
    <citation type="journal article" date="2007" name="Proc. Natl. Acad. Sci. U.S.A.">
        <title>Characterization of a marine gammaproteobacterium capable of aerobic anoxygenic photosynthesis.</title>
        <authorList>
            <person name="Fuchs B.M."/>
            <person name="Spring S."/>
            <person name="Teeling H."/>
            <person name="Quast C."/>
            <person name="Wulf J."/>
            <person name="Schattenhofer M."/>
            <person name="Yan S."/>
            <person name="Ferriera S."/>
            <person name="Johnson J."/>
            <person name="Glockner F.O."/>
            <person name="Amann R."/>
        </authorList>
    </citation>
    <scope>NUCLEOTIDE SEQUENCE [LARGE SCALE GENOMIC DNA]</scope>
    <source>
        <strain evidence="1">KT71</strain>
    </source>
</reference>
<dbReference type="RefSeq" id="WP_008293655.1">
    <property type="nucleotide sequence ID" value="NZ_CM002299.1"/>
</dbReference>
<sequence>MSIITLLRPKQRASSALVHASSCRGYVVELDPEEQSSPRMLESLTGKVVHFRSLDRVRDALRRRGVRRATLVQSHACEELSALGVSKAEERGVTVLDETGS</sequence>
<dbReference type="HOGENOM" id="CLU_2286719_0_0_6"/>
<evidence type="ECO:0000313" key="2">
    <source>
        <dbReference type="Proteomes" id="UP000019205"/>
    </source>
</evidence>
<dbReference type="EMBL" id="AAOA02000004">
    <property type="protein sequence ID" value="EAQ96588.1"/>
    <property type="molecule type" value="Genomic_DNA"/>
</dbReference>
<protein>
    <submittedName>
        <fullName evidence="1">Uncharacterized protein</fullName>
    </submittedName>
</protein>
<reference evidence="1 2" key="2">
    <citation type="journal article" date="2009" name="PLoS ONE">
        <title>The photosynthetic apparatus and its regulation in the aerobic gammaproteobacterium Congregibacter litoralis gen. nov., sp. nov.</title>
        <authorList>
            <person name="Spring S."/>
            <person name="Lunsdorf H."/>
            <person name="Fuchs B.M."/>
            <person name="Tindall B.J."/>
        </authorList>
    </citation>
    <scope>NUCLEOTIDE SEQUENCE [LARGE SCALE GENOMIC DNA]</scope>
    <source>
        <strain evidence="1">KT71</strain>
    </source>
</reference>
<dbReference type="STRING" id="314285.KT71_06172"/>
<proteinExistence type="predicted"/>
<dbReference type="Proteomes" id="UP000019205">
    <property type="component" value="Chromosome"/>
</dbReference>